<dbReference type="AlphaFoldDB" id="A0A317VL95"/>
<proteinExistence type="predicted"/>
<reference evidence="2 3" key="1">
    <citation type="submission" date="2016-12" db="EMBL/GenBank/DDBJ databases">
        <title>The genomes of Aspergillus section Nigri reveals drivers in fungal speciation.</title>
        <authorList>
            <consortium name="DOE Joint Genome Institute"/>
            <person name="Vesth T.C."/>
            <person name="Nybo J."/>
            <person name="Theobald S."/>
            <person name="Brandl J."/>
            <person name="Frisvad J.C."/>
            <person name="Nielsen K.F."/>
            <person name="Lyhne E.K."/>
            <person name="Kogle M.E."/>
            <person name="Kuo A."/>
            <person name="Riley R."/>
            <person name="Clum A."/>
            <person name="Nolan M."/>
            <person name="Lipzen A."/>
            <person name="Salamov A."/>
            <person name="Henrissat B."/>
            <person name="Wiebenga A."/>
            <person name="De Vries R.P."/>
            <person name="Grigoriev I.V."/>
            <person name="Mortensen U.H."/>
            <person name="Andersen M.R."/>
            <person name="Baker S.E."/>
        </authorList>
    </citation>
    <scope>NUCLEOTIDE SEQUENCE [LARGE SCALE GENOMIC DNA]</scope>
    <source>
        <strain evidence="2 3">CBS 117.55</strain>
    </source>
</reference>
<accession>A0A317VL95</accession>
<dbReference type="Proteomes" id="UP000247233">
    <property type="component" value="Unassembled WGS sequence"/>
</dbReference>
<name>A0A317VL95_9EURO</name>
<feature type="region of interest" description="Disordered" evidence="1">
    <location>
        <begin position="1"/>
        <end position="21"/>
    </location>
</feature>
<comment type="caution">
    <text evidence="2">The sequence shown here is derived from an EMBL/GenBank/DDBJ whole genome shotgun (WGS) entry which is preliminary data.</text>
</comment>
<dbReference type="EMBL" id="MSFL01000022">
    <property type="protein sequence ID" value="PWY75164.1"/>
    <property type="molecule type" value="Genomic_DNA"/>
</dbReference>
<evidence type="ECO:0000313" key="3">
    <source>
        <dbReference type="Proteomes" id="UP000247233"/>
    </source>
</evidence>
<dbReference type="VEuPathDB" id="FungiDB:BO70DRAFT_103226"/>
<dbReference type="GeneID" id="37060044"/>
<evidence type="ECO:0000256" key="1">
    <source>
        <dbReference type="SAM" id="MobiDB-lite"/>
    </source>
</evidence>
<organism evidence="2 3">
    <name type="scientific">Aspergillus heteromorphus CBS 117.55</name>
    <dbReference type="NCBI Taxonomy" id="1448321"/>
    <lineage>
        <taxon>Eukaryota</taxon>
        <taxon>Fungi</taxon>
        <taxon>Dikarya</taxon>
        <taxon>Ascomycota</taxon>
        <taxon>Pezizomycotina</taxon>
        <taxon>Eurotiomycetes</taxon>
        <taxon>Eurotiomycetidae</taxon>
        <taxon>Eurotiales</taxon>
        <taxon>Aspergillaceae</taxon>
        <taxon>Aspergillus</taxon>
        <taxon>Aspergillus subgen. Circumdati</taxon>
    </lineage>
</organism>
<gene>
    <name evidence="2" type="ORF">BO70DRAFT_103226</name>
</gene>
<evidence type="ECO:0000313" key="2">
    <source>
        <dbReference type="EMBL" id="PWY75164.1"/>
    </source>
</evidence>
<sequence>MPGSQPGNTIERPSALRCPRQPKPPGLVTWPHFVLCLTGTWEATHCTGRFLDSFPSGTHRADQIIGTALAWTPLLRFRVGFLRLVTVRKAQVAPVYRIDVTRALVGQYQAGARARLTIWLWPYLPSYGMAMVGSRVWGRIVISTPRSTSEA</sequence>
<dbReference type="RefSeq" id="XP_025397289.1">
    <property type="nucleotide sequence ID" value="XM_025537807.1"/>
</dbReference>
<keyword evidence="3" id="KW-1185">Reference proteome</keyword>
<protein>
    <submittedName>
        <fullName evidence="2">Uncharacterized protein</fullName>
    </submittedName>
</protein>